<sequence length="77" mass="8636">MQITIEKQTKIVLEVADAAAVTVVETPDSMAITVNNRSDGWLKKAYSLLNGVFDAARRRKAQRRWIVGFDEARAEKS</sequence>
<organism evidence="1 2">
    <name type="scientific">Prevotella intermedia</name>
    <dbReference type="NCBI Taxonomy" id="28131"/>
    <lineage>
        <taxon>Bacteria</taxon>
        <taxon>Pseudomonadati</taxon>
        <taxon>Bacteroidota</taxon>
        <taxon>Bacteroidia</taxon>
        <taxon>Bacteroidales</taxon>
        <taxon>Prevotellaceae</taxon>
        <taxon>Prevotella</taxon>
    </lineage>
</organism>
<dbReference type="EMBL" id="AP014598">
    <property type="protein sequence ID" value="BAU18891.1"/>
    <property type="molecule type" value="Genomic_DNA"/>
</dbReference>
<gene>
    <name evidence="1" type="ORF">PIOMA14_II_0386</name>
</gene>
<dbReference type="Proteomes" id="UP000217431">
    <property type="component" value="Chromosome II"/>
</dbReference>
<proteinExistence type="predicted"/>
<protein>
    <submittedName>
        <fullName evidence="1">Uncharacterized protein</fullName>
    </submittedName>
</protein>
<dbReference type="RefSeq" id="WP_096408841.1">
    <property type="nucleotide sequence ID" value="NZ_AP014598.1"/>
</dbReference>
<reference evidence="1 2" key="1">
    <citation type="journal article" date="2016" name="DNA Res.">
        <title>The complete genome sequencing of Prevotella intermedia strain OMA14 and a subsequent fine-scale, intra-species genomic comparison reveal an unusual amplification of conjugative and mobile transposons and identify a novel Prevotella-lineage-specific repeat.</title>
        <authorList>
            <person name="Naito M."/>
            <person name="Ogura Y."/>
            <person name="Itoh T."/>
            <person name="Shoji M."/>
            <person name="Okamoto M."/>
            <person name="Hayashi T."/>
            <person name="Nakayama K."/>
        </authorList>
    </citation>
    <scope>NUCLEOTIDE SEQUENCE [LARGE SCALE GENOMIC DNA]</scope>
    <source>
        <strain evidence="1 2">OMA14</strain>
    </source>
</reference>
<evidence type="ECO:0000313" key="2">
    <source>
        <dbReference type="Proteomes" id="UP000217431"/>
    </source>
</evidence>
<name>A0A0S3UN76_PREIN</name>
<dbReference type="AlphaFoldDB" id="A0A0S3UN76"/>
<accession>A0A0S3UN76</accession>
<evidence type="ECO:0000313" key="1">
    <source>
        <dbReference type="EMBL" id="BAU18891.1"/>
    </source>
</evidence>